<dbReference type="GO" id="GO:0005886">
    <property type="term" value="C:plasma membrane"/>
    <property type="evidence" value="ECO:0007669"/>
    <property type="project" value="UniProtKB-SubCell"/>
</dbReference>
<evidence type="ECO:0000313" key="11">
    <source>
        <dbReference type="Proteomes" id="UP000231586"/>
    </source>
</evidence>
<evidence type="ECO:0000256" key="2">
    <source>
        <dbReference type="ARBA" id="ARBA00004401"/>
    </source>
</evidence>
<dbReference type="CDD" id="cd06530">
    <property type="entry name" value="S26_SPase_I"/>
    <property type="match status" value="1"/>
</dbReference>
<dbReference type="Pfam" id="PF10502">
    <property type="entry name" value="Peptidase_S26"/>
    <property type="match status" value="1"/>
</dbReference>
<dbReference type="RefSeq" id="WP_245858877.1">
    <property type="nucleotide sequence ID" value="NZ_PGTZ01000006.1"/>
</dbReference>
<dbReference type="Gene3D" id="2.10.109.10">
    <property type="entry name" value="Umud Fragment, subunit A"/>
    <property type="match status" value="1"/>
</dbReference>
<dbReference type="PROSITE" id="PS00761">
    <property type="entry name" value="SPASE_I_3"/>
    <property type="match status" value="1"/>
</dbReference>
<dbReference type="InterPro" id="IPR000223">
    <property type="entry name" value="Pept_S26A_signal_pept_1"/>
</dbReference>
<gene>
    <name evidence="10" type="ORF">CLV34_0270</name>
</gene>
<feature type="active site" evidence="6">
    <location>
        <position position="152"/>
    </location>
</feature>
<keyword evidence="5 7" id="KW-0378">Hydrolase</keyword>
<name>A0A2M8WU47_9MICO</name>
<evidence type="ECO:0000256" key="7">
    <source>
        <dbReference type="RuleBase" id="RU362042"/>
    </source>
</evidence>
<dbReference type="PANTHER" id="PTHR43390">
    <property type="entry name" value="SIGNAL PEPTIDASE I"/>
    <property type="match status" value="1"/>
</dbReference>
<evidence type="ECO:0000259" key="9">
    <source>
        <dbReference type="Pfam" id="PF10502"/>
    </source>
</evidence>
<feature type="active site" evidence="6">
    <location>
        <position position="79"/>
    </location>
</feature>
<keyword evidence="7" id="KW-0645">Protease</keyword>
<comment type="similarity">
    <text evidence="3 7">Belongs to the peptidase S26 family.</text>
</comment>
<evidence type="ECO:0000256" key="5">
    <source>
        <dbReference type="ARBA" id="ARBA00022801"/>
    </source>
</evidence>
<dbReference type="GO" id="GO:0009003">
    <property type="term" value="F:signal peptidase activity"/>
    <property type="evidence" value="ECO:0007669"/>
    <property type="project" value="UniProtKB-EC"/>
</dbReference>
<feature type="domain" description="Peptidase S26" evidence="9">
    <location>
        <begin position="49"/>
        <end position="242"/>
    </location>
</feature>
<comment type="catalytic activity">
    <reaction evidence="1 7">
        <text>Cleavage of hydrophobic, N-terminal signal or leader sequences from secreted and periplasmic proteins.</text>
        <dbReference type="EC" id="3.4.21.89"/>
    </reaction>
</comment>
<keyword evidence="7" id="KW-1133">Transmembrane helix</keyword>
<feature type="transmembrane region" description="Helical" evidence="7">
    <location>
        <begin position="47"/>
        <end position="65"/>
    </location>
</feature>
<evidence type="ECO:0000256" key="6">
    <source>
        <dbReference type="PIRSR" id="PIRSR600223-1"/>
    </source>
</evidence>
<evidence type="ECO:0000256" key="8">
    <source>
        <dbReference type="SAM" id="MobiDB-lite"/>
    </source>
</evidence>
<keyword evidence="7" id="KW-0812">Transmembrane</keyword>
<dbReference type="GO" id="GO:0006465">
    <property type="term" value="P:signal peptide processing"/>
    <property type="evidence" value="ECO:0007669"/>
    <property type="project" value="InterPro"/>
</dbReference>
<reference evidence="10 11" key="1">
    <citation type="submission" date="2017-11" db="EMBL/GenBank/DDBJ databases">
        <title>Genomic Encyclopedia of Archaeal and Bacterial Type Strains, Phase II (KMG-II): From Individual Species to Whole Genera.</title>
        <authorList>
            <person name="Goeker M."/>
        </authorList>
    </citation>
    <scope>NUCLEOTIDE SEQUENCE [LARGE SCALE GENOMIC DNA]</scope>
    <source>
        <strain evidence="10 11">DSM 22413</strain>
    </source>
</reference>
<dbReference type="GO" id="GO:0004252">
    <property type="term" value="F:serine-type endopeptidase activity"/>
    <property type="evidence" value="ECO:0007669"/>
    <property type="project" value="InterPro"/>
</dbReference>
<dbReference type="InterPro" id="IPR036286">
    <property type="entry name" value="LexA/Signal_pep-like_sf"/>
</dbReference>
<dbReference type="SUPFAM" id="SSF51306">
    <property type="entry name" value="LexA/Signal peptidase"/>
    <property type="match status" value="1"/>
</dbReference>
<dbReference type="PRINTS" id="PR00727">
    <property type="entry name" value="LEADERPTASE"/>
</dbReference>
<dbReference type="EMBL" id="PGTZ01000006">
    <property type="protein sequence ID" value="PJI94434.1"/>
    <property type="molecule type" value="Genomic_DNA"/>
</dbReference>
<sequence>MTDSTSEIAGAPTPADSDLPDTRTAPREPEADAARSARGRKQRKPSLLRETAIIVVAALVLSWLIKTFLVQAFYIPSESMENTLDIGDRVMVSRLVPSHLDLHRGDVIVFKDPGHWLPDAEKTDHGTIGNAVVDGLTFVGLRPNDAVGHLIKRVIGLPGDHVACAGPGQPVTVNGVAIDEPYLKPGSMPSQDEFDTTVPAGSLFVMGDNRQDSSDSRYNTGKPGGGFVPMDDVVGTAFIKVWPLSHAGILHNPSDTFADVPEPTVEPTVAP</sequence>
<feature type="compositionally biased region" description="Basic and acidic residues" evidence="8">
    <location>
        <begin position="20"/>
        <end position="35"/>
    </location>
</feature>
<protein>
    <recommendedName>
        <fullName evidence="4 7">Signal peptidase I</fullName>
        <ecNumber evidence="4 7">3.4.21.89</ecNumber>
    </recommendedName>
</protein>
<dbReference type="AlphaFoldDB" id="A0A2M8WU47"/>
<dbReference type="InterPro" id="IPR019758">
    <property type="entry name" value="Pept_S26A_signal_pept_1_CS"/>
</dbReference>
<dbReference type="EC" id="3.4.21.89" evidence="4 7"/>
<keyword evidence="7" id="KW-0472">Membrane</keyword>
<evidence type="ECO:0000256" key="3">
    <source>
        <dbReference type="ARBA" id="ARBA00009370"/>
    </source>
</evidence>
<evidence type="ECO:0000256" key="1">
    <source>
        <dbReference type="ARBA" id="ARBA00000677"/>
    </source>
</evidence>
<comment type="subcellular location">
    <subcellularLocation>
        <location evidence="2">Cell membrane</location>
        <topology evidence="2">Single-pass type II membrane protein</topology>
    </subcellularLocation>
    <subcellularLocation>
        <location evidence="7">Membrane</location>
        <topology evidence="7">Single-pass type II membrane protein</topology>
    </subcellularLocation>
</comment>
<organism evidence="10 11">
    <name type="scientific">Luteimicrobium subarcticum</name>
    <dbReference type="NCBI Taxonomy" id="620910"/>
    <lineage>
        <taxon>Bacteria</taxon>
        <taxon>Bacillati</taxon>
        <taxon>Actinomycetota</taxon>
        <taxon>Actinomycetes</taxon>
        <taxon>Micrococcales</taxon>
        <taxon>Luteimicrobium</taxon>
    </lineage>
</organism>
<evidence type="ECO:0000256" key="4">
    <source>
        <dbReference type="ARBA" id="ARBA00013208"/>
    </source>
</evidence>
<comment type="caution">
    <text evidence="10">The sequence shown here is derived from an EMBL/GenBank/DDBJ whole genome shotgun (WGS) entry which is preliminary data.</text>
</comment>
<feature type="region of interest" description="Disordered" evidence="8">
    <location>
        <begin position="1"/>
        <end position="42"/>
    </location>
</feature>
<evidence type="ECO:0000313" key="10">
    <source>
        <dbReference type="EMBL" id="PJI94434.1"/>
    </source>
</evidence>
<dbReference type="PANTHER" id="PTHR43390:SF1">
    <property type="entry name" value="CHLOROPLAST PROCESSING PEPTIDASE"/>
    <property type="match status" value="1"/>
</dbReference>
<dbReference type="InterPro" id="IPR019533">
    <property type="entry name" value="Peptidase_S26"/>
</dbReference>
<proteinExistence type="inferred from homology"/>
<accession>A0A2M8WU47</accession>
<dbReference type="Proteomes" id="UP000231586">
    <property type="component" value="Unassembled WGS sequence"/>
</dbReference>
<keyword evidence="11" id="KW-1185">Reference proteome</keyword>
<dbReference type="NCBIfam" id="TIGR02227">
    <property type="entry name" value="sigpep_I_bact"/>
    <property type="match status" value="1"/>
</dbReference>